<dbReference type="Gene3D" id="2.160.20.80">
    <property type="entry name" value="E3 ubiquitin-protein ligase SopA"/>
    <property type="match status" value="3"/>
</dbReference>
<dbReference type="Proteomes" id="UP000254589">
    <property type="component" value="Unassembled WGS sequence"/>
</dbReference>
<evidence type="ECO:0000313" key="4">
    <source>
        <dbReference type="Proteomes" id="UP000035086"/>
    </source>
</evidence>
<dbReference type="SUPFAM" id="SSF141571">
    <property type="entry name" value="Pentapeptide repeat-like"/>
    <property type="match status" value="2"/>
</dbReference>
<dbReference type="PANTHER" id="PTHR14136:SF17">
    <property type="entry name" value="BTB_POZ DOMAIN-CONTAINING PROTEIN KCTD9"/>
    <property type="match status" value="1"/>
</dbReference>
<dbReference type="Pfam" id="PF00805">
    <property type="entry name" value="Pentapeptide"/>
    <property type="match status" value="5"/>
</dbReference>
<dbReference type="RefSeq" id="WP_039411115.1">
    <property type="nucleotide sequence ID" value="NZ_CP010310.2"/>
</dbReference>
<dbReference type="AlphaFoldDB" id="A0AAJ4Z8I9"/>
<reference evidence="3 5" key="3">
    <citation type="submission" date="2018-06" db="EMBL/GenBank/DDBJ databases">
        <authorList>
            <consortium name="Pathogen Informatics"/>
            <person name="Doyle S."/>
        </authorList>
    </citation>
    <scope>NUCLEOTIDE SEQUENCE [LARGE SCALE GENOMIC DNA]</scope>
    <source>
        <strain evidence="3 5">NCTC13159</strain>
    </source>
</reference>
<accession>A0AAJ4Z8I9</accession>
<dbReference type="Pfam" id="PF09937">
    <property type="entry name" value="DUF2169"/>
    <property type="match status" value="1"/>
</dbReference>
<dbReference type="Proteomes" id="UP000035086">
    <property type="component" value="Chromosome"/>
</dbReference>
<name>A0AAJ4Z8I9_PANPU</name>
<gene>
    <name evidence="3" type="primary">pipB2_1</name>
    <name evidence="3" type="ORF">NCTC13159_00010</name>
    <name evidence="2" type="ORF">RO07_20910</name>
</gene>
<proteinExistence type="predicted"/>
<dbReference type="InterPro" id="IPR001646">
    <property type="entry name" value="5peptide_repeat"/>
</dbReference>
<feature type="domain" description="DUF2169" evidence="1">
    <location>
        <begin position="24"/>
        <end position="295"/>
    </location>
</feature>
<protein>
    <submittedName>
        <fullName evidence="3">Type III effector pipB2</fullName>
    </submittedName>
</protein>
<sequence length="833" mass="89085">MRIAKPTDALVLLSTMALNGRPHVCVTLGYLIGADGRAMNEQGAWQFLRRQFGQSVFDEGLKKTRGTFAVAGNAYAPVGTRTATLDVTARLGHLRKTLRVYGERRWTRKTQGWRHTEPLPFDMMPVDLQHAYGGQGWPANPIGQGHCADSQEIEGVLLPNVEWPAAPVLTPQDTRAPATFLPIPAGAPERQRLVGTTDEHWLRTRFPGFPDDADAAWFDALAADQCIATYWRGDETFEVSGMHAEKDAVAGQLPGLRPRLLWHLKPDADQVCEAPLQLDTVWLFPNDEHVLVLYRALIETGESVDADVAEMFVHTESLAAPAETTAMLMKRWRPDEAEVERTAGRTVQDSNAAAQADAVWAEISATHDALVKEIKAKGGPAILPSVVPPLARPAPGPDDTTPLNEGAIKGAVKRLASGVEDEIRQTLKAAGVDVDGLFRSAERHSATGGMPSRTFDAAVLPATFTQKYAAELADAKGLEQRIAAKVASAHAATSPGLDPLVAPHRVLGAEALRAAHTRGETVTRVRLEDADLSDMDLSDADLSGSEFVRCKLSGAKLVGARLDGARLVECELDGIDARRASARGLLASHCTGDRAGLASADLSDARFVRCGFVAADLSGARLQAAAFVKSSLVGADLTDARGHRARFTESDLAGMDASRADLSAAILEDSPMSGARFTEADLRGASLWGVQGEALDFRHASMAGVRVGRASRLERSCFDEADLVRAGIEGAVLCGSTLRGARLDAALLAGCDLSGTDAHHCVARGADFSGSKMVSAQWTGANLMQASLRRCVVLDANFSHANLYEVDARTARVERIAVPGALLTRCAWQELQA</sequence>
<keyword evidence="4" id="KW-1185">Reference proteome</keyword>
<dbReference type="InterPro" id="IPR051082">
    <property type="entry name" value="Pentapeptide-BTB/POZ_domain"/>
</dbReference>
<dbReference type="EMBL" id="CP010310">
    <property type="protein sequence ID" value="AJC22333.1"/>
    <property type="molecule type" value="Genomic_DNA"/>
</dbReference>
<evidence type="ECO:0000313" key="5">
    <source>
        <dbReference type="Proteomes" id="UP000254589"/>
    </source>
</evidence>
<reference evidence="4" key="1">
    <citation type="submission" date="2014-12" db="EMBL/GenBank/DDBJ databases">
        <title>Complete Genome Sequencing of Pandoraea pulmonicola DSM 16583.</title>
        <authorList>
            <person name="Chan K.-G."/>
        </authorList>
    </citation>
    <scope>NUCLEOTIDE SEQUENCE [LARGE SCALE GENOMIC DNA]</scope>
    <source>
        <strain evidence="4">DSM 16583</strain>
    </source>
</reference>
<dbReference type="KEGG" id="ppul:RO07_20910"/>
<dbReference type="InterPro" id="IPR018683">
    <property type="entry name" value="DUF2169"/>
</dbReference>
<dbReference type="PANTHER" id="PTHR14136">
    <property type="entry name" value="BTB_POZ DOMAIN-CONTAINING PROTEIN KCTD9"/>
    <property type="match status" value="1"/>
</dbReference>
<dbReference type="EMBL" id="UGSJ01000001">
    <property type="protein sequence ID" value="SUA88561.1"/>
    <property type="molecule type" value="Genomic_DNA"/>
</dbReference>
<organism evidence="3 5">
    <name type="scientific">Pandoraea pulmonicola</name>
    <dbReference type="NCBI Taxonomy" id="93221"/>
    <lineage>
        <taxon>Bacteria</taxon>
        <taxon>Pseudomonadati</taxon>
        <taxon>Pseudomonadota</taxon>
        <taxon>Betaproteobacteria</taxon>
        <taxon>Burkholderiales</taxon>
        <taxon>Burkholderiaceae</taxon>
        <taxon>Pandoraea</taxon>
    </lineage>
</organism>
<reference evidence="2" key="2">
    <citation type="submission" date="2016-11" db="EMBL/GenBank/DDBJ databases">
        <title>Complete Genome Sequencing of Pandoraea pulmonicola DSM 16583.</title>
        <authorList>
            <person name="Chan K.-G."/>
        </authorList>
    </citation>
    <scope>NUCLEOTIDE SEQUENCE</scope>
    <source>
        <strain evidence="2">DSM 16583</strain>
    </source>
</reference>
<evidence type="ECO:0000313" key="3">
    <source>
        <dbReference type="EMBL" id="SUA88561.1"/>
    </source>
</evidence>
<evidence type="ECO:0000313" key="2">
    <source>
        <dbReference type="EMBL" id="AJC22333.1"/>
    </source>
</evidence>
<evidence type="ECO:0000259" key="1">
    <source>
        <dbReference type="Pfam" id="PF09937"/>
    </source>
</evidence>